<protein>
    <submittedName>
        <fullName evidence="2">Uncharacterized protein</fullName>
    </submittedName>
</protein>
<dbReference type="AlphaFoldDB" id="A0A1J4MN78"/>
<dbReference type="RefSeq" id="XP_067067470.1">
    <property type="nucleotide sequence ID" value="XM_067213280.1"/>
</dbReference>
<evidence type="ECO:0000313" key="3">
    <source>
        <dbReference type="Proteomes" id="UP000186804"/>
    </source>
</evidence>
<reference evidence="2 3" key="1">
    <citation type="submission" date="2016-10" db="EMBL/GenBank/DDBJ databases">
        <title>Reductive evolution of mitochondrial metabolism and differential evolution of invasion-related proteins in Cryptosporidium.</title>
        <authorList>
            <person name="Liu S."/>
            <person name="Roellig D.M."/>
            <person name="Guo Y."/>
            <person name="Li N."/>
            <person name="Frace M.A."/>
            <person name="Tang K."/>
            <person name="Zhang L."/>
            <person name="Feng Y."/>
            <person name="Xiao L."/>
        </authorList>
    </citation>
    <scope>NUCLEOTIDE SEQUENCE [LARGE SCALE GENOMIC DNA]</scope>
    <source>
        <strain evidence="2">30847</strain>
    </source>
</reference>
<keyword evidence="1" id="KW-0472">Membrane</keyword>
<comment type="caution">
    <text evidence="2">The sequence shown here is derived from an EMBL/GenBank/DDBJ whole genome shotgun (WGS) entry which is preliminary data.</text>
</comment>
<feature type="transmembrane region" description="Helical" evidence="1">
    <location>
        <begin position="7"/>
        <end position="30"/>
    </location>
</feature>
<sequence>MGTFGTTFNIFLFLSLFYILGNNILIGHIFNISFLEYNNKQLSLNQEEIQIFQDYCFRLAKCKGMESSVTPLDVGLCKHCKLIVPTSECPNIPPPNNNVKILSSTISSYFTRIDRDNEYDNNDQVEISMYRRHDKSKKVPNSRFGTYKIDAHFDEVKDIDKCTVDINGYYNLMYEIYIFHDPLSFKSSYDYVDTEINISLGNSFKEITEEYTNYPMHLNWKIKSDNGKQAFYFIKRYNKRIKKEDILKYETYAFLPIGTMGLSSSLLEITCKPDEMCKATNSLEPCIRISCLTGPKLPKNNDNIYTNYQKKRKKSVYDVIIAVNHLKTLVTSETEYITFIRIFNELLIKSLEKKVNNGVITWGCMIKMTKWLIEMNNILGILPLNINDLKIKNKDELTGSKAVEINEYIDIYKDQEKEEMISDYTIIEQNLPR</sequence>
<dbReference type="VEuPathDB" id="CryptoDB:cand_030540"/>
<evidence type="ECO:0000256" key="1">
    <source>
        <dbReference type="SAM" id="Phobius"/>
    </source>
</evidence>
<gene>
    <name evidence="2" type="ORF">cand_030540</name>
</gene>
<dbReference type="EMBL" id="LRBS01000086">
    <property type="protein sequence ID" value="OII75624.1"/>
    <property type="molecule type" value="Genomic_DNA"/>
</dbReference>
<dbReference type="OrthoDB" id="10285190at2759"/>
<keyword evidence="1" id="KW-0812">Transmembrane</keyword>
<proteinExistence type="predicted"/>
<keyword evidence="1" id="KW-1133">Transmembrane helix</keyword>
<name>A0A1J4MN78_9CRYT</name>
<accession>A0A1J4MN78</accession>
<keyword evidence="3" id="KW-1185">Reference proteome</keyword>
<dbReference type="Proteomes" id="UP000186804">
    <property type="component" value="Unassembled WGS sequence"/>
</dbReference>
<organism evidence="2 3">
    <name type="scientific">Cryptosporidium andersoni</name>
    <dbReference type="NCBI Taxonomy" id="117008"/>
    <lineage>
        <taxon>Eukaryota</taxon>
        <taxon>Sar</taxon>
        <taxon>Alveolata</taxon>
        <taxon>Apicomplexa</taxon>
        <taxon>Conoidasida</taxon>
        <taxon>Coccidia</taxon>
        <taxon>Eucoccidiorida</taxon>
        <taxon>Eimeriorina</taxon>
        <taxon>Cryptosporidiidae</taxon>
        <taxon>Cryptosporidium</taxon>
    </lineage>
</organism>
<dbReference type="GeneID" id="92367238"/>
<evidence type="ECO:0000313" key="2">
    <source>
        <dbReference type="EMBL" id="OII75624.1"/>
    </source>
</evidence>